<dbReference type="Proteomes" id="UP000306918">
    <property type="component" value="Unassembled WGS sequence"/>
</dbReference>
<keyword evidence="2" id="KW-0540">Nuclease</keyword>
<protein>
    <submittedName>
        <fullName evidence="2">Restriction endonuclease</fullName>
    </submittedName>
</protein>
<dbReference type="GO" id="GO:0009307">
    <property type="term" value="P:DNA restriction-modification system"/>
    <property type="evidence" value="ECO:0007669"/>
    <property type="project" value="InterPro"/>
</dbReference>
<name>A0A4S8I0M0_9BACT</name>
<dbReference type="EMBL" id="STFF01000001">
    <property type="protein sequence ID" value="THU41231.1"/>
    <property type="molecule type" value="Genomic_DNA"/>
</dbReference>
<dbReference type="OrthoDB" id="1454447at2"/>
<evidence type="ECO:0000259" key="1">
    <source>
        <dbReference type="Pfam" id="PF04471"/>
    </source>
</evidence>
<reference evidence="2 3" key="1">
    <citation type="submission" date="2019-04" db="EMBL/GenBank/DDBJ databases">
        <title>Niastella caeni sp. nov., isolated from activated sludge.</title>
        <authorList>
            <person name="Sheng M."/>
        </authorList>
    </citation>
    <scope>NUCLEOTIDE SEQUENCE [LARGE SCALE GENOMIC DNA]</scope>
    <source>
        <strain evidence="2 3">HX-2-15</strain>
    </source>
</reference>
<accession>A0A4S8I0M0</accession>
<proteinExistence type="predicted"/>
<sequence length="234" mass="26919">MKEWRIFERLVALLTSDEYYDSFTVIPNARIKGHISQRKRQIDVLVDYRYNTDLSKRIIIDAKNRSRPVDIKEVEAFEGLMKDVGAQRGFIVCSNGYTKAAGRRAQDHIGIRLISPEQIEYFDLNSWDKCRNLSCIDGLVLWDATPGIIVEGTVVVQSTGKCDECGKFHVWCWGCGNRNALGKEDEWQCACKGPWFWLTSIEPEGQQNEEQREGNYLILVMGNGTYEIIDRRPM</sequence>
<dbReference type="GO" id="GO:0004519">
    <property type="term" value="F:endonuclease activity"/>
    <property type="evidence" value="ECO:0007669"/>
    <property type="project" value="UniProtKB-KW"/>
</dbReference>
<feature type="domain" description="Restriction endonuclease type IV Mrr" evidence="1">
    <location>
        <begin position="3"/>
        <end position="119"/>
    </location>
</feature>
<comment type="caution">
    <text evidence="2">The sequence shown here is derived from an EMBL/GenBank/DDBJ whole genome shotgun (WGS) entry which is preliminary data.</text>
</comment>
<dbReference type="InterPro" id="IPR011335">
    <property type="entry name" value="Restrct_endonuc-II-like"/>
</dbReference>
<dbReference type="GO" id="GO:0003677">
    <property type="term" value="F:DNA binding"/>
    <property type="evidence" value="ECO:0007669"/>
    <property type="project" value="InterPro"/>
</dbReference>
<keyword evidence="2" id="KW-0255">Endonuclease</keyword>
<keyword evidence="2" id="KW-0378">Hydrolase</keyword>
<dbReference type="AlphaFoldDB" id="A0A4S8I0M0"/>
<evidence type="ECO:0000313" key="2">
    <source>
        <dbReference type="EMBL" id="THU41231.1"/>
    </source>
</evidence>
<dbReference type="Gene3D" id="3.40.1350.10">
    <property type="match status" value="1"/>
</dbReference>
<gene>
    <name evidence="2" type="ORF">FAM09_03720</name>
</gene>
<dbReference type="Pfam" id="PF04471">
    <property type="entry name" value="Mrr_cat"/>
    <property type="match status" value="1"/>
</dbReference>
<organism evidence="2 3">
    <name type="scientific">Niastella caeni</name>
    <dbReference type="NCBI Taxonomy" id="2569763"/>
    <lineage>
        <taxon>Bacteria</taxon>
        <taxon>Pseudomonadati</taxon>
        <taxon>Bacteroidota</taxon>
        <taxon>Chitinophagia</taxon>
        <taxon>Chitinophagales</taxon>
        <taxon>Chitinophagaceae</taxon>
        <taxon>Niastella</taxon>
    </lineage>
</organism>
<dbReference type="InterPro" id="IPR007560">
    <property type="entry name" value="Restrct_endonuc_IV_Mrr"/>
</dbReference>
<dbReference type="InterPro" id="IPR011856">
    <property type="entry name" value="tRNA_endonuc-like_dom_sf"/>
</dbReference>
<dbReference type="RefSeq" id="WP_136575721.1">
    <property type="nucleotide sequence ID" value="NZ_STFF01000001.1"/>
</dbReference>
<keyword evidence="3" id="KW-1185">Reference proteome</keyword>
<dbReference type="SUPFAM" id="SSF52980">
    <property type="entry name" value="Restriction endonuclease-like"/>
    <property type="match status" value="1"/>
</dbReference>
<evidence type="ECO:0000313" key="3">
    <source>
        <dbReference type="Proteomes" id="UP000306918"/>
    </source>
</evidence>